<dbReference type="PANTHER" id="PTHR34853">
    <property type="match status" value="1"/>
</dbReference>
<organism evidence="2 3">
    <name type="scientific">Nocardia suismassiliense</name>
    <dbReference type="NCBI Taxonomy" id="2077092"/>
    <lineage>
        <taxon>Bacteria</taxon>
        <taxon>Bacillati</taxon>
        <taxon>Actinomycetota</taxon>
        <taxon>Actinomycetes</taxon>
        <taxon>Mycobacteriales</taxon>
        <taxon>Nocardiaceae</taxon>
        <taxon>Nocardia</taxon>
    </lineage>
</organism>
<dbReference type="Gene3D" id="1.10.260.130">
    <property type="match status" value="1"/>
</dbReference>
<evidence type="ECO:0000313" key="2">
    <source>
        <dbReference type="EMBL" id="MFF3221383.1"/>
    </source>
</evidence>
<evidence type="ECO:0000313" key="3">
    <source>
        <dbReference type="Proteomes" id="UP001601948"/>
    </source>
</evidence>
<dbReference type="InterPro" id="IPR029058">
    <property type="entry name" value="AB_hydrolase_fold"/>
</dbReference>
<dbReference type="InterPro" id="IPR005152">
    <property type="entry name" value="Lipase_secreted"/>
</dbReference>
<sequence>MNMFKTRHRRYGRATMLAAGAAVVIQVATAGFAAACPCASDDYVPIQPALTPPAMPAQDQVFLNPPREVVEAKQPGEIIAAREVHPAFQSIIQPDVDAWQLSYRSNNSRDEPIAAVTTVMKPRGKAPTNLLSVQIPEDAVAAHCAPSYTSQLLALPPNYAGTMGPNFMLPMALYAVTKGWGVSIPDHEGLLSAFAAGPLAGRITLDGIRAAENFKPMELHQGRDTKVGLWGDSGGSIPTMHAAEQRATYAPDVNLVGTVSGSTAADLRDLVDYQNNGPAAGTVFAGIVGLSREYPELQTYLDQHMNPLGQGLRSVHSNVCQGWSVSSFPNLNIKGLFDTPDVTREPLPSKILDQVKMGNATPDRPTYIFQSMGDWIMPAYATDRLVDTYCQNDGQITYRRIQIGEAYSQAFLSVPGTYQWLQERFDGVPVGSGCNRQDVAAIAKDDSPEMNEWVSIVGPELTASAAKPA</sequence>
<keyword evidence="3" id="KW-1185">Reference proteome</keyword>
<dbReference type="PIRSF" id="PIRSF029171">
    <property type="entry name" value="Esterase_LipA"/>
    <property type="match status" value="1"/>
</dbReference>
<reference evidence="2 3" key="1">
    <citation type="submission" date="2024-10" db="EMBL/GenBank/DDBJ databases">
        <title>The Natural Products Discovery Center: Release of the First 8490 Sequenced Strains for Exploring Actinobacteria Biosynthetic Diversity.</title>
        <authorList>
            <person name="Kalkreuter E."/>
            <person name="Kautsar S.A."/>
            <person name="Yang D."/>
            <person name="Bader C.D."/>
            <person name="Teijaro C.N."/>
            <person name="Fluegel L."/>
            <person name="Davis C.M."/>
            <person name="Simpson J.R."/>
            <person name="Lauterbach L."/>
            <person name="Steele A.D."/>
            <person name="Gui C."/>
            <person name="Meng S."/>
            <person name="Li G."/>
            <person name="Viehrig K."/>
            <person name="Ye F."/>
            <person name="Su P."/>
            <person name="Kiefer A.F."/>
            <person name="Nichols A."/>
            <person name="Cepeda A.J."/>
            <person name="Yan W."/>
            <person name="Fan B."/>
            <person name="Jiang Y."/>
            <person name="Adhikari A."/>
            <person name="Zheng C.-J."/>
            <person name="Schuster L."/>
            <person name="Cowan T.M."/>
            <person name="Smanski M.J."/>
            <person name="Chevrette M.G."/>
            <person name="De Carvalho L.P.S."/>
            <person name="Shen B."/>
        </authorList>
    </citation>
    <scope>NUCLEOTIDE SEQUENCE [LARGE SCALE GENOMIC DNA]</scope>
    <source>
        <strain evidence="2 3">NPDC003040</strain>
    </source>
</reference>
<evidence type="ECO:0000256" key="1">
    <source>
        <dbReference type="SAM" id="SignalP"/>
    </source>
</evidence>
<dbReference type="Pfam" id="PF03583">
    <property type="entry name" value="LIP"/>
    <property type="match status" value="1"/>
</dbReference>
<dbReference type="EMBL" id="JBIAPI010000001">
    <property type="protein sequence ID" value="MFF3221383.1"/>
    <property type="molecule type" value="Genomic_DNA"/>
</dbReference>
<dbReference type="SUPFAM" id="SSF53474">
    <property type="entry name" value="alpha/beta-Hydrolases"/>
    <property type="match status" value="1"/>
</dbReference>
<name>A0ABW6QJX9_9NOCA</name>
<feature type="signal peptide" evidence="1">
    <location>
        <begin position="1"/>
        <end position="35"/>
    </location>
</feature>
<protein>
    <submittedName>
        <fullName evidence="2">Lipase family protein</fullName>
    </submittedName>
</protein>
<dbReference type="Gene3D" id="3.40.50.1820">
    <property type="entry name" value="alpha/beta hydrolase"/>
    <property type="match status" value="1"/>
</dbReference>
<proteinExistence type="predicted"/>
<dbReference type="PANTHER" id="PTHR34853:SF1">
    <property type="entry name" value="LIPASE 5"/>
    <property type="match status" value="1"/>
</dbReference>
<keyword evidence="1" id="KW-0732">Signal</keyword>
<dbReference type="Proteomes" id="UP001601948">
    <property type="component" value="Unassembled WGS sequence"/>
</dbReference>
<accession>A0ABW6QJX9</accession>
<dbReference type="RefSeq" id="WP_387712379.1">
    <property type="nucleotide sequence ID" value="NZ_JBIAPI010000001.1"/>
</dbReference>
<feature type="chain" id="PRO_5046166360" evidence="1">
    <location>
        <begin position="36"/>
        <end position="469"/>
    </location>
</feature>
<comment type="caution">
    <text evidence="2">The sequence shown here is derived from an EMBL/GenBank/DDBJ whole genome shotgun (WGS) entry which is preliminary data.</text>
</comment>
<gene>
    <name evidence="2" type="ORF">ACFYV7_01185</name>
</gene>